<feature type="region of interest" description="Disordered" evidence="5">
    <location>
        <begin position="152"/>
        <end position="198"/>
    </location>
</feature>
<keyword evidence="3 6" id="KW-1133">Transmembrane helix</keyword>
<keyword evidence="4 6" id="KW-0472">Membrane</keyword>
<comment type="caution">
    <text evidence="7">The sequence shown here is derived from an EMBL/GenBank/DDBJ whole genome shotgun (WGS) entry which is preliminary data.</text>
</comment>
<evidence type="ECO:0000256" key="2">
    <source>
        <dbReference type="ARBA" id="ARBA00022692"/>
    </source>
</evidence>
<dbReference type="PANTHER" id="PTHR15549">
    <property type="entry name" value="PAIRED IMMUNOGLOBULIN-LIKE TYPE 2 RECEPTOR"/>
    <property type="match status" value="1"/>
</dbReference>
<dbReference type="EMBL" id="WJXW01000002">
    <property type="protein sequence ID" value="KAF9738976.1"/>
    <property type="molecule type" value="Genomic_DNA"/>
</dbReference>
<keyword evidence="2 6" id="KW-0812">Transmembrane</keyword>
<evidence type="ECO:0000313" key="7">
    <source>
        <dbReference type="EMBL" id="KAF9738976.1"/>
    </source>
</evidence>
<comment type="subcellular location">
    <subcellularLocation>
        <location evidence="1">Membrane</location>
        <topology evidence="1">Single-pass membrane protein</topology>
    </subcellularLocation>
</comment>
<feature type="compositionally biased region" description="Low complexity" evidence="5">
    <location>
        <begin position="152"/>
        <end position="181"/>
    </location>
</feature>
<reference evidence="7" key="1">
    <citation type="journal article" date="2020" name="Mol. Plant Microbe Interact.">
        <title>Genome Sequence of the Biocontrol Agent Coniothyrium minitans strain Conio (IMI 134523).</title>
        <authorList>
            <person name="Patel D."/>
            <person name="Shittu T.A."/>
            <person name="Baroncelli R."/>
            <person name="Muthumeenakshi S."/>
            <person name="Osborne T.H."/>
            <person name="Janganan T.K."/>
            <person name="Sreenivasaprasad S."/>
        </authorList>
    </citation>
    <scope>NUCLEOTIDE SEQUENCE</scope>
    <source>
        <strain evidence="7">Conio</strain>
    </source>
</reference>
<organism evidence="7 8">
    <name type="scientific">Paraphaeosphaeria minitans</name>
    <dbReference type="NCBI Taxonomy" id="565426"/>
    <lineage>
        <taxon>Eukaryota</taxon>
        <taxon>Fungi</taxon>
        <taxon>Dikarya</taxon>
        <taxon>Ascomycota</taxon>
        <taxon>Pezizomycotina</taxon>
        <taxon>Dothideomycetes</taxon>
        <taxon>Pleosporomycetidae</taxon>
        <taxon>Pleosporales</taxon>
        <taxon>Massarineae</taxon>
        <taxon>Didymosphaeriaceae</taxon>
        <taxon>Paraphaeosphaeria</taxon>
    </lineage>
</organism>
<evidence type="ECO:0000256" key="5">
    <source>
        <dbReference type="SAM" id="MobiDB-lite"/>
    </source>
</evidence>
<keyword evidence="8" id="KW-1185">Reference proteome</keyword>
<evidence type="ECO:0000256" key="4">
    <source>
        <dbReference type="ARBA" id="ARBA00023136"/>
    </source>
</evidence>
<dbReference type="InterPro" id="IPR051694">
    <property type="entry name" value="Immunoregulatory_rcpt-like"/>
</dbReference>
<evidence type="ECO:0000313" key="8">
    <source>
        <dbReference type="Proteomes" id="UP000756921"/>
    </source>
</evidence>
<dbReference type="GO" id="GO:0071944">
    <property type="term" value="C:cell periphery"/>
    <property type="evidence" value="ECO:0007669"/>
    <property type="project" value="UniProtKB-ARBA"/>
</dbReference>
<name>A0A9P6GPE7_9PLEO</name>
<dbReference type="OrthoDB" id="3768130at2759"/>
<dbReference type="AlphaFoldDB" id="A0A9P6GPE7"/>
<proteinExistence type="predicted"/>
<evidence type="ECO:0000256" key="3">
    <source>
        <dbReference type="ARBA" id="ARBA00022989"/>
    </source>
</evidence>
<feature type="compositionally biased region" description="Low complexity" evidence="5">
    <location>
        <begin position="189"/>
        <end position="198"/>
    </location>
</feature>
<accession>A0A9P6GPE7</accession>
<feature type="transmembrane region" description="Helical" evidence="6">
    <location>
        <begin position="202"/>
        <end position="225"/>
    </location>
</feature>
<protein>
    <recommendedName>
        <fullName evidence="9">Mid2 domain-containing protein</fullName>
    </recommendedName>
</protein>
<sequence length="272" mass="29565">MATCYGRDGKPDLKFLPCNQTAVLEHKHTSCCKEDEKCFTNGLCRHAALGADTNYYWLEACTDPTFKDPACPPWDPCRHADNLYWKCLDSKAWCCNNGGPSNVKERNGHINTTCCNMAEFTFQAPDPVVYATAVQMRLPLSTLLPSSEVASDQSSVSTSISAPATSPQPTTSTPAITTPITDGPTNQNSTSFSSDSSHSTKVGVGVGVGIGVGVVALSALLFVMLKRKRKHKNELKCHEIADMPSPSARYELQGHEVAAEVMPEKTRYEMRA</sequence>
<evidence type="ECO:0000256" key="1">
    <source>
        <dbReference type="ARBA" id="ARBA00004167"/>
    </source>
</evidence>
<gene>
    <name evidence="7" type="ORF">PMIN01_01610</name>
</gene>
<dbReference type="Proteomes" id="UP000756921">
    <property type="component" value="Unassembled WGS sequence"/>
</dbReference>
<evidence type="ECO:0008006" key="9">
    <source>
        <dbReference type="Google" id="ProtNLM"/>
    </source>
</evidence>
<dbReference type="GO" id="GO:0016020">
    <property type="term" value="C:membrane"/>
    <property type="evidence" value="ECO:0007669"/>
    <property type="project" value="UniProtKB-SubCell"/>
</dbReference>
<evidence type="ECO:0000256" key="6">
    <source>
        <dbReference type="SAM" id="Phobius"/>
    </source>
</evidence>